<protein>
    <submittedName>
        <fullName evidence="15">TonB-dependent receptor</fullName>
    </submittedName>
</protein>
<keyword evidence="3 11" id="KW-0813">Transport</keyword>
<reference evidence="16" key="1">
    <citation type="journal article" date="2019" name="Int. J. Syst. Evol. Microbiol.">
        <title>The Global Catalogue of Microorganisms (GCM) 10K type strain sequencing project: providing services to taxonomists for standard genome sequencing and annotation.</title>
        <authorList>
            <consortium name="The Broad Institute Genomics Platform"/>
            <consortium name="The Broad Institute Genome Sequencing Center for Infectious Disease"/>
            <person name="Wu L."/>
            <person name="Ma J."/>
        </authorList>
    </citation>
    <scope>NUCLEOTIDE SEQUENCE [LARGE SCALE GENOMIC DNA]</scope>
    <source>
        <strain evidence="16">JCM 17551</strain>
    </source>
</reference>
<evidence type="ECO:0000259" key="13">
    <source>
        <dbReference type="Pfam" id="PF00593"/>
    </source>
</evidence>
<dbReference type="SUPFAM" id="SSF56935">
    <property type="entry name" value="Porins"/>
    <property type="match status" value="1"/>
</dbReference>
<gene>
    <name evidence="15" type="ORF">GCM10022277_08990</name>
</gene>
<dbReference type="RefSeq" id="WP_344795917.1">
    <property type="nucleotide sequence ID" value="NZ_BAABBN010000004.1"/>
</dbReference>
<dbReference type="Pfam" id="PF00593">
    <property type="entry name" value="TonB_dep_Rec_b-barrel"/>
    <property type="match status" value="1"/>
</dbReference>
<evidence type="ECO:0000256" key="12">
    <source>
        <dbReference type="RuleBase" id="RU003357"/>
    </source>
</evidence>
<evidence type="ECO:0000256" key="2">
    <source>
        <dbReference type="ARBA" id="ARBA00008143"/>
    </source>
</evidence>
<evidence type="ECO:0000256" key="4">
    <source>
        <dbReference type="ARBA" id="ARBA00022452"/>
    </source>
</evidence>
<keyword evidence="6" id="KW-0732">Signal</keyword>
<dbReference type="PANTHER" id="PTHR30069">
    <property type="entry name" value="TONB-DEPENDENT OUTER MEMBRANE RECEPTOR"/>
    <property type="match status" value="1"/>
</dbReference>
<dbReference type="Gene3D" id="2.170.130.10">
    <property type="entry name" value="TonB-dependent receptor, plug domain"/>
    <property type="match status" value="1"/>
</dbReference>
<evidence type="ECO:0000256" key="11">
    <source>
        <dbReference type="PROSITE-ProRule" id="PRU01360"/>
    </source>
</evidence>
<evidence type="ECO:0000256" key="1">
    <source>
        <dbReference type="ARBA" id="ARBA00004571"/>
    </source>
</evidence>
<comment type="caution">
    <text evidence="15">The sequence shown here is derived from an EMBL/GenBank/DDBJ whole genome shotgun (WGS) entry which is preliminary data.</text>
</comment>
<evidence type="ECO:0000256" key="3">
    <source>
        <dbReference type="ARBA" id="ARBA00022448"/>
    </source>
</evidence>
<dbReference type="Gene3D" id="2.40.170.20">
    <property type="entry name" value="TonB-dependent receptor, beta-barrel domain"/>
    <property type="match status" value="1"/>
</dbReference>
<dbReference type="Proteomes" id="UP001501565">
    <property type="component" value="Unassembled WGS sequence"/>
</dbReference>
<evidence type="ECO:0000256" key="10">
    <source>
        <dbReference type="ARBA" id="ARBA00023237"/>
    </source>
</evidence>
<name>A0ABP7M8M6_9GAMM</name>
<evidence type="ECO:0000256" key="5">
    <source>
        <dbReference type="ARBA" id="ARBA00022692"/>
    </source>
</evidence>
<evidence type="ECO:0000256" key="6">
    <source>
        <dbReference type="ARBA" id="ARBA00022729"/>
    </source>
</evidence>
<dbReference type="InterPro" id="IPR036942">
    <property type="entry name" value="Beta-barrel_TonB_sf"/>
</dbReference>
<feature type="domain" description="TonB-dependent receptor plug" evidence="14">
    <location>
        <begin position="14"/>
        <end position="123"/>
    </location>
</feature>
<sequence length="664" mass="74257">MKVTVASGFEESALDAASSVSLITRSDWERRGVKRNTKILDMLPGVATYSTWGGADAIAIRGYATELSVRGVATLIDGVPVNTFSYGSGQYDKANLGLGTLNRIEVIRGPGSTLYGSDAFHGVLSYNTYRSDHDELSFSSEVDSSDYARVDGQLSQTSGLHRLNLAMDVRAQGSQDLSYDYTVPGTSLKQTSGRALSYDNYSFSGNYQYGDEDEWLFDAGLYLYDYDASGMVGSGTHFFSGNTFQLDKETSDGSATFQMYRAELSKRFGYGVDVAVKTSFWKNRQQWRFDNSRFDAFCAPGFSDPGAECLLGLPGHIAIQNTEEKHYQSELEFKQKNEALNTQWVVSLGRRLSKIGNASIERASTSAVWEGTYSEPAYSGKQRDINHLLFQARTSFREGKYNFVYGARFDDYSDVGSHISPRLGFIYRQNNHWSHKALYGNAFRAPMALELFGVATVVGNKSLEPEEIDTYELVTQYLKGAWQAEVVLFHSSWDEAITLSGDPALPPGFAIYRNTGKNESKGLEVSANYITDTWVVQSSASYVESENKNKNIDYVAFPKVIANLGVGYHWHDYGFTAFLNQRLQFQQYESDYLSVGGELQRPERVKDYWRTDLHLAHQYSAHLKLFMNFQNVFGRHNVKPSVYNSENGIADDEFALALGSTVTF</sequence>
<keyword evidence="7 12" id="KW-0798">TonB box</keyword>
<organism evidence="15 16">
    <name type="scientific">Litoribacillus peritrichatus</name>
    <dbReference type="NCBI Taxonomy" id="718191"/>
    <lineage>
        <taxon>Bacteria</taxon>
        <taxon>Pseudomonadati</taxon>
        <taxon>Pseudomonadota</taxon>
        <taxon>Gammaproteobacteria</taxon>
        <taxon>Oceanospirillales</taxon>
        <taxon>Oceanospirillaceae</taxon>
        <taxon>Litoribacillus</taxon>
    </lineage>
</organism>
<evidence type="ECO:0000256" key="8">
    <source>
        <dbReference type="ARBA" id="ARBA00023136"/>
    </source>
</evidence>
<keyword evidence="4 11" id="KW-1134">Transmembrane beta strand</keyword>
<dbReference type="InterPro" id="IPR000531">
    <property type="entry name" value="Beta-barrel_TonB"/>
</dbReference>
<dbReference type="Pfam" id="PF07715">
    <property type="entry name" value="Plug"/>
    <property type="match status" value="1"/>
</dbReference>
<comment type="subcellular location">
    <subcellularLocation>
        <location evidence="1 11">Cell outer membrane</location>
        <topology evidence="1 11">Multi-pass membrane protein</topology>
    </subcellularLocation>
</comment>
<dbReference type="InterPro" id="IPR039426">
    <property type="entry name" value="TonB-dep_rcpt-like"/>
</dbReference>
<evidence type="ECO:0000259" key="14">
    <source>
        <dbReference type="Pfam" id="PF07715"/>
    </source>
</evidence>
<dbReference type="PROSITE" id="PS52016">
    <property type="entry name" value="TONB_DEPENDENT_REC_3"/>
    <property type="match status" value="1"/>
</dbReference>
<dbReference type="InterPro" id="IPR012910">
    <property type="entry name" value="Plug_dom"/>
</dbReference>
<dbReference type="EMBL" id="BAABBN010000004">
    <property type="protein sequence ID" value="GAA3916462.1"/>
    <property type="molecule type" value="Genomic_DNA"/>
</dbReference>
<keyword evidence="9 15" id="KW-0675">Receptor</keyword>
<keyword evidence="8 11" id="KW-0472">Membrane</keyword>
<proteinExistence type="inferred from homology"/>
<keyword evidence="5 11" id="KW-0812">Transmembrane</keyword>
<comment type="similarity">
    <text evidence="2">Belongs to the TonB-dependent receptor family. Hemoglobin/haptoglobin binding protein subfamily.</text>
</comment>
<keyword evidence="16" id="KW-1185">Reference proteome</keyword>
<evidence type="ECO:0000313" key="15">
    <source>
        <dbReference type="EMBL" id="GAA3916462.1"/>
    </source>
</evidence>
<dbReference type="PANTHER" id="PTHR30069:SF29">
    <property type="entry name" value="HEMOGLOBIN AND HEMOGLOBIN-HAPTOGLOBIN-BINDING PROTEIN 1-RELATED"/>
    <property type="match status" value="1"/>
</dbReference>
<evidence type="ECO:0000256" key="9">
    <source>
        <dbReference type="ARBA" id="ARBA00023170"/>
    </source>
</evidence>
<evidence type="ECO:0000313" key="16">
    <source>
        <dbReference type="Proteomes" id="UP001501565"/>
    </source>
</evidence>
<feature type="domain" description="TonB-dependent receptor-like beta-barrel" evidence="13">
    <location>
        <begin position="193"/>
        <end position="632"/>
    </location>
</feature>
<keyword evidence="10 11" id="KW-0998">Cell outer membrane</keyword>
<dbReference type="InterPro" id="IPR037066">
    <property type="entry name" value="Plug_dom_sf"/>
</dbReference>
<evidence type="ECO:0000256" key="7">
    <source>
        <dbReference type="ARBA" id="ARBA00023077"/>
    </source>
</evidence>
<accession>A0ABP7M8M6</accession>